<dbReference type="AlphaFoldDB" id="A0A934KEZ0"/>
<dbReference type="GO" id="GO:0016787">
    <property type="term" value="F:hydrolase activity"/>
    <property type="evidence" value="ECO:0007669"/>
    <property type="project" value="UniProtKB-KW"/>
</dbReference>
<dbReference type="PANTHER" id="PTHR43433">
    <property type="entry name" value="HYDROLASE, ALPHA/BETA FOLD FAMILY PROTEIN"/>
    <property type="match status" value="1"/>
</dbReference>
<accession>A0A934KEZ0</accession>
<sequence length="296" mass="32788">MSQLVRRGSFRSRGQRLSYTIHGAGDRPVVLLPGLLLPVRMQTPLALHLADRGHRVILLDPLGHGESDRPRDMWRYSMSLLAKDAVALLDHLKIEQAVVGGTSLGANVTLEVASMAPERLKGMILEMPVLDNALLASAVAFAPLLLLVTIGEPLMKALSAVTRRIPTRRVSFTLDVFLDAVRQDPGPSGALLQGLFFGRTAPHRDERHTFTAPALVIGHHRDPVHPFSDAGMLARELPNGKLIEASSILEMRLRPERLYEQIDGFLDDVWGRRMRVVERRPGRRRAAAAGRYARRA</sequence>
<keyword evidence="2" id="KW-0378">Hydrolase</keyword>
<dbReference type="PANTHER" id="PTHR43433:SF4">
    <property type="entry name" value="NON-HEME CHLOROPEROXIDASE-RELATED"/>
    <property type="match status" value="1"/>
</dbReference>
<organism evidence="2 3">
    <name type="scientific">Candidatus Amunia macphersoniae</name>
    <dbReference type="NCBI Taxonomy" id="3127014"/>
    <lineage>
        <taxon>Bacteria</taxon>
        <taxon>Bacillati</taxon>
        <taxon>Candidatus Dormiibacterota</taxon>
        <taxon>Candidatus Dormibacteria</taxon>
        <taxon>Candidatus Aeolococcales</taxon>
        <taxon>Candidatus Aeolococcaceae</taxon>
        <taxon>Candidatus Amunia</taxon>
    </lineage>
</organism>
<feature type="domain" description="AB hydrolase-1" evidence="1">
    <location>
        <begin position="28"/>
        <end position="132"/>
    </location>
</feature>
<comment type="caution">
    <text evidence="2">The sequence shown here is derived from an EMBL/GenBank/DDBJ whole genome shotgun (WGS) entry which is preliminary data.</text>
</comment>
<reference evidence="2 3" key="1">
    <citation type="submission" date="2020-10" db="EMBL/GenBank/DDBJ databases">
        <title>Ca. Dormibacterota MAGs.</title>
        <authorList>
            <person name="Montgomery K."/>
        </authorList>
    </citation>
    <scope>NUCLEOTIDE SEQUENCE [LARGE SCALE GENOMIC DNA]</scope>
    <source>
        <strain evidence="2">Mitchell_Peninsula_5</strain>
    </source>
</reference>
<evidence type="ECO:0000313" key="3">
    <source>
        <dbReference type="Proteomes" id="UP000614410"/>
    </source>
</evidence>
<dbReference type="Pfam" id="PF00561">
    <property type="entry name" value="Abhydrolase_1"/>
    <property type="match status" value="1"/>
</dbReference>
<dbReference type="InterPro" id="IPR029058">
    <property type="entry name" value="AB_hydrolase_fold"/>
</dbReference>
<dbReference type="PRINTS" id="PR00111">
    <property type="entry name" value="ABHYDROLASE"/>
</dbReference>
<dbReference type="InterPro" id="IPR000073">
    <property type="entry name" value="AB_hydrolase_1"/>
</dbReference>
<proteinExistence type="predicted"/>
<evidence type="ECO:0000259" key="1">
    <source>
        <dbReference type="Pfam" id="PF00561"/>
    </source>
</evidence>
<dbReference type="SUPFAM" id="SSF53474">
    <property type="entry name" value="alpha/beta-Hydrolases"/>
    <property type="match status" value="1"/>
</dbReference>
<dbReference type="InterPro" id="IPR050471">
    <property type="entry name" value="AB_hydrolase"/>
</dbReference>
<dbReference type="Proteomes" id="UP000614410">
    <property type="component" value="Unassembled WGS sequence"/>
</dbReference>
<gene>
    <name evidence="2" type="ORF">JF887_02510</name>
</gene>
<name>A0A934KEZ0_9BACT</name>
<evidence type="ECO:0000313" key="2">
    <source>
        <dbReference type="EMBL" id="MBJ7608291.1"/>
    </source>
</evidence>
<dbReference type="EMBL" id="JAEKNN010000009">
    <property type="protein sequence ID" value="MBJ7608291.1"/>
    <property type="molecule type" value="Genomic_DNA"/>
</dbReference>
<protein>
    <submittedName>
        <fullName evidence="2">Alpha/beta fold hydrolase</fullName>
    </submittedName>
</protein>
<dbReference type="Gene3D" id="3.40.50.1820">
    <property type="entry name" value="alpha/beta hydrolase"/>
    <property type="match status" value="1"/>
</dbReference>